<evidence type="ECO:0000259" key="4">
    <source>
        <dbReference type="PROSITE" id="PS50956"/>
    </source>
</evidence>
<sequence>MDNFDHLILTSLQLNNKKTSEELGAEIGLSATAVQRRIKKLRELGVIEKEVAILNSNILGGYVTVIVDVTMVKGGTPVIDEFKKKALSHPEVQQCYYVAGEKDFILIITAKNMQRYEAITRELFLDDDNILKFTSNVTMQSVKMNLSIPI</sequence>
<protein>
    <submittedName>
        <fullName evidence="5">Lrp/AsnC family transcriptional regulator</fullName>
    </submittedName>
</protein>
<evidence type="ECO:0000313" key="6">
    <source>
        <dbReference type="Proteomes" id="UP000809621"/>
    </source>
</evidence>
<comment type="caution">
    <text evidence="5">The sequence shown here is derived from an EMBL/GenBank/DDBJ whole genome shotgun (WGS) entry which is preliminary data.</text>
</comment>
<evidence type="ECO:0000256" key="1">
    <source>
        <dbReference type="ARBA" id="ARBA00023015"/>
    </source>
</evidence>
<dbReference type="SUPFAM" id="SSF46785">
    <property type="entry name" value="Winged helix' DNA-binding domain"/>
    <property type="match status" value="1"/>
</dbReference>
<dbReference type="Pfam" id="PF01037">
    <property type="entry name" value="AsnC_trans_reg"/>
    <property type="match status" value="1"/>
</dbReference>
<dbReference type="PRINTS" id="PR00033">
    <property type="entry name" value="HTHASNC"/>
</dbReference>
<evidence type="ECO:0000256" key="2">
    <source>
        <dbReference type="ARBA" id="ARBA00023125"/>
    </source>
</evidence>
<dbReference type="RefSeq" id="WP_205158798.1">
    <property type="nucleotide sequence ID" value="NZ_JAFEUM010000004.1"/>
</dbReference>
<keyword evidence="2" id="KW-0238">DNA-binding</keyword>
<dbReference type="InterPro" id="IPR000485">
    <property type="entry name" value="AsnC-type_HTH_dom"/>
</dbReference>
<dbReference type="PANTHER" id="PTHR30154:SF34">
    <property type="entry name" value="TRANSCRIPTIONAL REGULATOR AZLB"/>
    <property type="match status" value="1"/>
</dbReference>
<keyword evidence="1" id="KW-0805">Transcription regulation</keyword>
<dbReference type="InterPro" id="IPR011991">
    <property type="entry name" value="ArsR-like_HTH"/>
</dbReference>
<keyword evidence="6" id="KW-1185">Reference proteome</keyword>
<proteinExistence type="predicted"/>
<accession>A0ABS2HMY1</accession>
<dbReference type="InterPro" id="IPR011008">
    <property type="entry name" value="Dimeric_a/b-barrel"/>
</dbReference>
<reference evidence="5 6" key="1">
    <citation type="submission" date="2021-02" db="EMBL/GenBank/DDBJ databases">
        <authorList>
            <person name="Park J.-S."/>
        </authorList>
    </citation>
    <scope>NUCLEOTIDE SEQUENCE [LARGE SCALE GENOMIC DNA]</scope>
    <source>
        <strain evidence="5 6">188UL20-2</strain>
    </source>
</reference>
<dbReference type="Pfam" id="PF13404">
    <property type="entry name" value="HTH_AsnC-type"/>
    <property type="match status" value="1"/>
</dbReference>
<dbReference type="InterPro" id="IPR036388">
    <property type="entry name" value="WH-like_DNA-bd_sf"/>
</dbReference>
<dbReference type="PROSITE" id="PS50956">
    <property type="entry name" value="HTH_ASNC_2"/>
    <property type="match status" value="1"/>
</dbReference>
<dbReference type="Gene3D" id="3.30.70.920">
    <property type="match status" value="1"/>
</dbReference>
<dbReference type="EMBL" id="JAFEUM010000004">
    <property type="protein sequence ID" value="MBM7037257.1"/>
    <property type="molecule type" value="Genomic_DNA"/>
</dbReference>
<dbReference type="InterPro" id="IPR019888">
    <property type="entry name" value="Tscrpt_reg_AsnC-like"/>
</dbReference>
<dbReference type="InterPro" id="IPR036390">
    <property type="entry name" value="WH_DNA-bd_sf"/>
</dbReference>
<organism evidence="5 6">
    <name type="scientific">Vibrio ulleungensis</name>
    <dbReference type="NCBI Taxonomy" id="2807619"/>
    <lineage>
        <taxon>Bacteria</taxon>
        <taxon>Pseudomonadati</taxon>
        <taxon>Pseudomonadota</taxon>
        <taxon>Gammaproteobacteria</taxon>
        <taxon>Vibrionales</taxon>
        <taxon>Vibrionaceae</taxon>
        <taxon>Vibrio</taxon>
    </lineage>
</organism>
<dbReference type="CDD" id="cd00090">
    <property type="entry name" value="HTH_ARSR"/>
    <property type="match status" value="1"/>
</dbReference>
<dbReference type="InterPro" id="IPR019885">
    <property type="entry name" value="Tscrpt_reg_HTH_AsnC-type_CS"/>
</dbReference>
<dbReference type="SMART" id="SM00344">
    <property type="entry name" value="HTH_ASNC"/>
    <property type="match status" value="1"/>
</dbReference>
<dbReference type="InterPro" id="IPR019887">
    <property type="entry name" value="Tscrpt_reg_AsnC/Lrp_C"/>
</dbReference>
<keyword evidence="3" id="KW-0804">Transcription</keyword>
<dbReference type="Proteomes" id="UP000809621">
    <property type="component" value="Unassembled WGS sequence"/>
</dbReference>
<dbReference type="Gene3D" id="1.10.10.10">
    <property type="entry name" value="Winged helix-like DNA-binding domain superfamily/Winged helix DNA-binding domain"/>
    <property type="match status" value="1"/>
</dbReference>
<name>A0ABS2HMY1_9VIBR</name>
<gene>
    <name evidence="5" type="ORF">JQC93_12660</name>
</gene>
<evidence type="ECO:0000256" key="3">
    <source>
        <dbReference type="ARBA" id="ARBA00023163"/>
    </source>
</evidence>
<evidence type="ECO:0000313" key="5">
    <source>
        <dbReference type="EMBL" id="MBM7037257.1"/>
    </source>
</evidence>
<dbReference type="SUPFAM" id="SSF54909">
    <property type="entry name" value="Dimeric alpha+beta barrel"/>
    <property type="match status" value="1"/>
</dbReference>
<dbReference type="PROSITE" id="PS00519">
    <property type="entry name" value="HTH_ASNC_1"/>
    <property type="match status" value="1"/>
</dbReference>
<dbReference type="PANTHER" id="PTHR30154">
    <property type="entry name" value="LEUCINE-RESPONSIVE REGULATORY PROTEIN"/>
    <property type="match status" value="1"/>
</dbReference>
<feature type="domain" description="HTH asnC-type" evidence="4">
    <location>
        <begin position="1"/>
        <end position="63"/>
    </location>
</feature>